<feature type="transmembrane region" description="Helical" evidence="1">
    <location>
        <begin position="428"/>
        <end position="447"/>
    </location>
</feature>
<dbReference type="EMBL" id="FOCV01000017">
    <property type="protein sequence ID" value="SEO45415.1"/>
    <property type="molecule type" value="Genomic_DNA"/>
</dbReference>
<keyword evidence="1" id="KW-0472">Membrane</keyword>
<feature type="transmembrane region" description="Helical" evidence="1">
    <location>
        <begin position="402"/>
        <end position="422"/>
    </location>
</feature>
<dbReference type="STRING" id="501024.RTCCBAU85039_3551"/>
<evidence type="ECO:0000313" key="3">
    <source>
        <dbReference type="EMBL" id="SEO45415.1"/>
    </source>
</evidence>
<evidence type="ECO:0000256" key="1">
    <source>
        <dbReference type="SAM" id="Phobius"/>
    </source>
</evidence>
<evidence type="ECO:0000313" key="5">
    <source>
        <dbReference type="Proteomes" id="UP000198939"/>
    </source>
</evidence>
<organism evidence="2 4">
    <name type="scientific">Rhizobium tibeticum</name>
    <dbReference type="NCBI Taxonomy" id="501024"/>
    <lineage>
        <taxon>Bacteria</taxon>
        <taxon>Pseudomonadati</taxon>
        <taxon>Pseudomonadota</taxon>
        <taxon>Alphaproteobacteria</taxon>
        <taxon>Hyphomicrobiales</taxon>
        <taxon>Rhizobiaceae</taxon>
        <taxon>Rhizobium/Agrobacterium group</taxon>
        <taxon>Rhizobium</taxon>
    </lineage>
</organism>
<gene>
    <name evidence="2" type="ORF">RTCCBAU85039_3551</name>
    <name evidence="3" type="ORF">SAMN05216228_1017112</name>
</gene>
<reference evidence="3 5" key="3">
    <citation type="submission" date="2016-10" db="EMBL/GenBank/DDBJ databases">
        <authorList>
            <person name="Varghese N."/>
            <person name="Submissions S."/>
        </authorList>
    </citation>
    <scope>NUCLEOTIDE SEQUENCE [LARGE SCALE GENOMIC DNA]</scope>
    <source>
        <strain evidence="3 5">CGMCC 1.7071</strain>
    </source>
</reference>
<sequence length="574" mass="62058">MNQTASQSGSAVPVVPSLAQFHPLSAAEAKVVAHLQLGDFDRLGDGLRPEREDPERTVRADLLRCLILGSDGYRLHEKGLRLSGAWITGILDLEGCRIPRDIGLKDCHFEASPVLRSAIIDNLFLDGSALPGFQADRLEARGCLSLRGAIVTGEIRLPGARIGGSVEADGVSIASPGGIALDADGLETRGGVLLRGADVRGAINLSAVRLGGDVNAVGARFERPGEVVFNGDAIVAAGDLALRGATIIGETRLLGARFGGDVDCTSASLSQPGGYALRLNRTTIDGAFFLRQNATVEGALDLTATTIGAIDDEQTSWPKTGDLLLNRCQYGAFIGGPADAESRLDWLSRQTPDRWKADFWPQPYEQLSMVLREMGHDEDARAVLITKERLQRRARRARAKNPILRAFLGVVDAVLAVTLRYGRQPLLALVWLMLFWAIGTGVFAIAYRSGAMKPNSPVVLRSPEWTMCDLQRTQSRFMPSSGQDLTGRAEVGENQLTCFRNQPEAASYPEFSALMYSLDVLLPVASIGQKDYWRPDSMKPNGTFTLKYYFFQSVIGWALSLLAVAGFSGLVKSQ</sequence>
<dbReference type="AlphaFoldDB" id="A0A1H8PU13"/>
<evidence type="ECO:0000313" key="2">
    <source>
        <dbReference type="EMBL" id="SEH99165.1"/>
    </source>
</evidence>
<keyword evidence="1" id="KW-0812">Transmembrane</keyword>
<keyword evidence="1" id="KW-1133">Transmembrane helix</keyword>
<evidence type="ECO:0008006" key="6">
    <source>
        <dbReference type="Google" id="ProtNLM"/>
    </source>
</evidence>
<dbReference type="OrthoDB" id="6865449at2"/>
<dbReference type="Proteomes" id="UP000198939">
    <property type="component" value="Unassembled WGS sequence"/>
</dbReference>
<evidence type="ECO:0000313" key="4">
    <source>
        <dbReference type="Proteomes" id="UP000183063"/>
    </source>
</evidence>
<feature type="transmembrane region" description="Helical" evidence="1">
    <location>
        <begin position="548"/>
        <end position="571"/>
    </location>
</feature>
<proteinExistence type="predicted"/>
<keyword evidence="5" id="KW-1185">Reference proteome</keyword>
<name>A0A1H8PU13_9HYPH</name>
<dbReference type="EMBL" id="FNXB01000017">
    <property type="protein sequence ID" value="SEH99165.1"/>
    <property type="molecule type" value="Genomic_DNA"/>
</dbReference>
<reference evidence="2" key="1">
    <citation type="submission" date="2016-10" db="EMBL/GenBank/DDBJ databases">
        <authorList>
            <person name="de Groot N.N."/>
        </authorList>
    </citation>
    <scope>NUCLEOTIDE SEQUENCE [LARGE SCALE GENOMIC DNA]</scope>
    <source>
        <strain evidence="2">CCBAU85039</strain>
    </source>
</reference>
<dbReference type="Proteomes" id="UP000183063">
    <property type="component" value="Unassembled WGS sequence"/>
</dbReference>
<reference evidence="4" key="2">
    <citation type="submission" date="2016-10" db="EMBL/GenBank/DDBJ databases">
        <authorList>
            <person name="Wibberg D."/>
        </authorList>
    </citation>
    <scope>NUCLEOTIDE SEQUENCE [LARGE SCALE GENOMIC DNA]</scope>
</reference>
<protein>
    <recommendedName>
        <fullName evidence="6">Membrane-associated oxidoreductase</fullName>
    </recommendedName>
</protein>
<accession>A0A1H8PU13</accession>
<dbReference type="RefSeq" id="WP_072377296.1">
    <property type="nucleotide sequence ID" value="NZ_FNXB01000017.1"/>
</dbReference>